<proteinExistence type="predicted"/>
<protein>
    <submittedName>
        <fullName evidence="1">Uncharacterized protein</fullName>
    </submittedName>
</protein>
<reference evidence="1" key="1">
    <citation type="thesis" date="2020" institute="ProQuest LLC" country="789 East Eisenhower Parkway, Ann Arbor, MI, USA">
        <title>Comparative Genomics and Chromosome Evolution.</title>
        <authorList>
            <person name="Mudd A.B."/>
        </authorList>
    </citation>
    <scope>NUCLEOTIDE SEQUENCE</scope>
    <source>
        <strain evidence="1">Female2</strain>
        <tissue evidence="1">Blood</tissue>
    </source>
</reference>
<organism evidence="1 2">
    <name type="scientific">Hymenochirus boettgeri</name>
    <name type="common">Congo dwarf clawed frog</name>
    <dbReference type="NCBI Taxonomy" id="247094"/>
    <lineage>
        <taxon>Eukaryota</taxon>
        <taxon>Metazoa</taxon>
        <taxon>Chordata</taxon>
        <taxon>Craniata</taxon>
        <taxon>Vertebrata</taxon>
        <taxon>Euteleostomi</taxon>
        <taxon>Amphibia</taxon>
        <taxon>Batrachia</taxon>
        <taxon>Anura</taxon>
        <taxon>Pipoidea</taxon>
        <taxon>Pipidae</taxon>
        <taxon>Pipinae</taxon>
        <taxon>Hymenochirus</taxon>
    </lineage>
</organism>
<gene>
    <name evidence="1" type="ORF">GDO86_001107</name>
</gene>
<sequence>MVGIKVVHKKPRDHNAQKAAIVLLHWKRNIVFLLHCSVHTKGPVLLIYKCFFINKKENSNQHLNMKMQICQLIASDLPSTFSL</sequence>
<accession>A0A8T2KEJ8</accession>
<name>A0A8T2KEJ8_9PIPI</name>
<comment type="caution">
    <text evidence="1">The sequence shown here is derived from an EMBL/GenBank/DDBJ whole genome shotgun (WGS) entry which is preliminary data.</text>
</comment>
<evidence type="ECO:0000313" key="1">
    <source>
        <dbReference type="EMBL" id="KAG8454753.1"/>
    </source>
</evidence>
<keyword evidence="2" id="KW-1185">Reference proteome</keyword>
<dbReference type="Proteomes" id="UP000812440">
    <property type="component" value="Chromosome 1"/>
</dbReference>
<dbReference type="AlphaFoldDB" id="A0A8T2KEJ8"/>
<dbReference type="EMBL" id="JAACNH010000001">
    <property type="protein sequence ID" value="KAG8454753.1"/>
    <property type="molecule type" value="Genomic_DNA"/>
</dbReference>
<evidence type="ECO:0000313" key="2">
    <source>
        <dbReference type="Proteomes" id="UP000812440"/>
    </source>
</evidence>